<sequence length="167" mass="19087">MEVVKLVCSIGVLGMVVVVWVVCVYGNEWVKSQRVRRKLRMQGISGPPPSFLQGNLLDMQRITAASQQGKVGGSGSDHTHDFTESLFPYFEFWRKQYANVKLVLRETRPPWSYITLYLRYCLDLLSAFNDLHLGEVLVDVDGDVGVFCRRKIEKRSVGFIGYQVFSF</sequence>
<evidence type="ECO:0000256" key="1">
    <source>
        <dbReference type="SAM" id="Phobius"/>
    </source>
</evidence>
<evidence type="ECO:0000313" key="3">
    <source>
        <dbReference type="Proteomes" id="UP001341840"/>
    </source>
</evidence>
<evidence type="ECO:0008006" key="4">
    <source>
        <dbReference type="Google" id="ProtNLM"/>
    </source>
</evidence>
<keyword evidence="1" id="KW-0812">Transmembrane</keyword>
<reference evidence="2 3" key="1">
    <citation type="journal article" date="2023" name="Plants (Basel)">
        <title>Bridging the Gap: Combining Genomics and Transcriptomics Approaches to Understand Stylosanthes scabra, an Orphan Legume from the Brazilian Caatinga.</title>
        <authorList>
            <person name="Ferreira-Neto J.R.C."/>
            <person name="da Silva M.D."/>
            <person name="Binneck E."/>
            <person name="de Melo N.F."/>
            <person name="da Silva R.H."/>
            <person name="de Melo A.L.T.M."/>
            <person name="Pandolfi V."/>
            <person name="Bustamante F.O."/>
            <person name="Brasileiro-Vidal A.C."/>
            <person name="Benko-Iseppon A.M."/>
        </authorList>
    </citation>
    <scope>NUCLEOTIDE SEQUENCE [LARGE SCALE GENOMIC DNA]</scope>
    <source>
        <tissue evidence="2">Leaves</tissue>
    </source>
</reference>
<dbReference type="Proteomes" id="UP001341840">
    <property type="component" value="Unassembled WGS sequence"/>
</dbReference>
<keyword evidence="3" id="KW-1185">Reference proteome</keyword>
<protein>
    <recommendedName>
        <fullName evidence="4">Cytochrome P450</fullName>
    </recommendedName>
</protein>
<proteinExistence type="predicted"/>
<keyword evidence="1" id="KW-0472">Membrane</keyword>
<gene>
    <name evidence="2" type="ORF">PIB30_020459</name>
</gene>
<name>A0ABU6VA31_9FABA</name>
<feature type="transmembrane region" description="Helical" evidence="1">
    <location>
        <begin position="6"/>
        <end position="30"/>
    </location>
</feature>
<keyword evidence="1" id="KW-1133">Transmembrane helix</keyword>
<comment type="caution">
    <text evidence="2">The sequence shown here is derived from an EMBL/GenBank/DDBJ whole genome shotgun (WGS) entry which is preliminary data.</text>
</comment>
<accession>A0ABU6VA31</accession>
<dbReference type="EMBL" id="JASCZI010151100">
    <property type="protein sequence ID" value="MED6169325.1"/>
    <property type="molecule type" value="Genomic_DNA"/>
</dbReference>
<organism evidence="2 3">
    <name type="scientific">Stylosanthes scabra</name>
    <dbReference type="NCBI Taxonomy" id="79078"/>
    <lineage>
        <taxon>Eukaryota</taxon>
        <taxon>Viridiplantae</taxon>
        <taxon>Streptophyta</taxon>
        <taxon>Embryophyta</taxon>
        <taxon>Tracheophyta</taxon>
        <taxon>Spermatophyta</taxon>
        <taxon>Magnoliopsida</taxon>
        <taxon>eudicotyledons</taxon>
        <taxon>Gunneridae</taxon>
        <taxon>Pentapetalae</taxon>
        <taxon>rosids</taxon>
        <taxon>fabids</taxon>
        <taxon>Fabales</taxon>
        <taxon>Fabaceae</taxon>
        <taxon>Papilionoideae</taxon>
        <taxon>50 kb inversion clade</taxon>
        <taxon>dalbergioids sensu lato</taxon>
        <taxon>Dalbergieae</taxon>
        <taxon>Pterocarpus clade</taxon>
        <taxon>Stylosanthes</taxon>
    </lineage>
</organism>
<evidence type="ECO:0000313" key="2">
    <source>
        <dbReference type="EMBL" id="MED6169325.1"/>
    </source>
</evidence>